<dbReference type="InterPro" id="IPR003439">
    <property type="entry name" value="ABC_transporter-like_ATP-bd"/>
</dbReference>
<comment type="similarity">
    <text evidence="3">Belongs to the ABC transporter superfamily. ABCB family. Heavy Metal importer (TC 3.A.1.210) subfamily.</text>
</comment>
<dbReference type="SMART" id="SM00382">
    <property type="entry name" value="AAA"/>
    <property type="match status" value="1"/>
</dbReference>
<evidence type="ECO:0000313" key="6">
    <source>
        <dbReference type="Proteomes" id="UP000294933"/>
    </source>
</evidence>
<dbReference type="STRING" id="50990.A0A4Y7Q2H2"/>
<sequence>MRLMGHQISGFSILYAVSRQISLTVFSVVVSSWVERYESVLRNRIKFHFMESGIEHLLRLDLPTLQDPEVRSKILSPNSLAFDNPGDAWFALEGLKAKATSILDLITQCTFLIGTVRNQRLGPIFVAMCVAQPFLTDLTEIDLWRSSYFQHSQNEYFLRMKALYGLISKPQFRRDILSDDVGHFIKREFRQARFNLGDTSTDHLGLQWKAQKSVILRLACAFLAELPMFFFCIQSFFSPKNLAASSMTILQQTAMSIQWSIRSILKDSSSISEVATSFKDLYAASEVENKLKDGYLPCPIDKGKVEFGAEIEFCHVSFTYPGSMQKAINDVSFRVGAGQMAVIVGVNGSGKSSMIKLFNRLYDPTDGKILVDGLPLQSYKISDIRRSMAILCQEHPPYPVSLRDNIAFGLPDEEVTDEDVELAARQGGASDFILKLQKGFKTTLDPVDATNCHYHSKMPAAFKELMEKKEKPTAISGGESQRLAASRTFLRLGGGNIRLLAVDEPTSALDPQAEYELLQRLREQREGKTVIFITHRFGNLTKYADTILCMKAGHLVEQGTHSELMAKQGEYYRLHEIQAQAFAKDLEIDADEFHIRGDSLDMVKQIQEMKLLQAAQILLPTDSKVPDP</sequence>
<evidence type="ECO:0000259" key="4">
    <source>
        <dbReference type="PROSITE" id="PS50893"/>
    </source>
</evidence>
<dbReference type="InterPro" id="IPR039421">
    <property type="entry name" value="Type_1_exporter"/>
</dbReference>
<dbReference type="InterPro" id="IPR003593">
    <property type="entry name" value="AAA+_ATPase"/>
</dbReference>
<evidence type="ECO:0000313" key="5">
    <source>
        <dbReference type="EMBL" id="TDL21486.1"/>
    </source>
</evidence>
<dbReference type="Proteomes" id="UP000294933">
    <property type="component" value="Unassembled WGS sequence"/>
</dbReference>
<keyword evidence="6" id="KW-1185">Reference proteome</keyword>
<evidence type="ECO:0000256" key="2">
    <source>
        <dbReference type="ARBA" id="ARBA00022840"/>
    </source>
</evidence>
<organism evidence="5 6">
    <name type="scientific">Rickenella mellea</name>
    <dbReference type="NCBI Taxonomy" id="50990"/>
    <lineage>
        <taxon>Eukaryota</taxon>
        <taxon>Fungi</taxon>
        <taxon>Dikarya</taxon>
        <taxon>Basidiomycota</taxon>
        <taxon>Agaricomycotina</taxon>
        <taxon>Agaricomycetes</taxon>
        <taxon>Hymenochaetales</taxon>
        <taxon>Rickenellaceae</taxon>
        <taxon>Rickenella</taxon>
    </lineage>
</organism>
<dbReference type="OrthoDB" id="6500128at2759"/>
<dbReference type="SUPFAM" id="SSF52540">
    <property type="entry name" value="P-loop containing nucleoside triphosphate hydrolases"/>
    <property type="match status" value="1"/>
</dbReference>
<dbReference type="InterPro" id="IPR027417">
    <property type="entry name" value="P-loop_NTPase"/>
</dbReference>
<dbReference type="GO" id="GO:0016887">
    <property type="term" value="F:ATP hydrolysis activity"/>
    <property type="evidence" value="ECO:0007669"/>
    <property type="project" value="InterPro"/>
</dbReference>
<reference evidence="5 6" key="1">
    <citation type="submission" date="2018-06" db="EMBL/GenBank/DDBJ databases">
        <title>A transcriptomic atlas of mushroom development highlights an independent origin of complex multicellularity.</title>
        <authorList>
            <consortium name="DOE Joint Genome Institute"/>
            <person name="Krizsan K."/>
            <person name="Almasi E."/>
            <person name="Merenyi Z."/>
            <person name="Sahu N."/>
            <person name="Viragh M."/>
            <person name="Koszo T."/>
            <person name="Mondo S."/>
            <person name="Kiss B."/>
            <person name="Balint B."/>
            <person name="Kues U."/>
            <person name="Barry K."/>
            <person name="Hegedus J.C."/>
            <person name="Henrissat B."/>
            <person name="Johnson J."/>
            <person name="Lipzen A."/>
            <person name="Ohm R."/>
            <person name="Nagy I."/>
            <person name="Pangilinan J."/>
            <person name="Yan J."/>
            <person name="Xiong Y."/>
            <person name="Grigoriev I.V."/>
            <person name="Hibbett D.S."/>
            <person name="Nagy L.G."/>
        </authorList>
    </citation>
    <scope>NUCLEOTIDE SEQUENCE [LARGE SCALE GENOMIC DNA]</scope>
    <source>
        <strain evidence="5 6">SZMC22713</strain>
    </source>
</reference>
<keyword evidence="2" id="KW-0067">ATP-binding</keyword>
<proteinExistence type="inferred from homology"/>
<dbReference type="Gene3D" id="3.40.50.300">
    <property type="entry name" value="P-loop containing nucleotide triphosphate hydrolases"/>
    <property type="match status" value="1"/>
</dbReference>
<dbReference type="PANTHER" id="PTHR24221:SF654">
    <property type="entry name" value="ATP-BINDING CASSETTE SUB-FAMILY B MEMBER 6"/>
    <property type="match status" value="1"/>
</dbReference>
<dbReference type="Pfam" id="PF00005">
    <property type="entry name" value="ABC_tran"/>
    <property type="match status" value="1"/>
</dbReference>
<dbReference type="PANTHER" id="PTHR24221">
    <property type="entry name" value="ATP-BINDING CASSETTE SUB-FAMILY B"/>
    <property type="match status" value="1"/>
</dbReference>
<keyword evidence="1" id="KW-0547">Nucleotide-binding</keyword>
<keyword evidence="5" id="KW-0378">Hydrolase</keyword>
<feature type="domain" description="ABC transporter" evidence="4">
    <location>
        <begin position="311"/>
        <end position="577"/>
    </location>
</feature>
<name>A0A4Y7Q2H2_9AGAM</name>
<dbReference type="GO" id="GO:0005524">
    <property type="term" value="F:ATP binding"/>
    <property type="evidence" value="ECO:0007669"/>
    <property type="project" value="UniProtKB-KW"/>
</dbReference>
<dbReference type="GO" id="GO:0042626">
    <property type="term" value="F:ATPase-coupled transmembrane transporter activity"/>
    <property type="evidence" value="ECO:0007669"/>
    <property type="project" value="TreeGrafter"/>
</dbReference>
<dbReference type="EMBL" id="ML170180">
    <property type="protein sequence ID" value="TDL21486.1"/>
    <property type="molecule type" value="Genomic_DNA"/>
</dbReference>
<gene>
    <name evidence="5" type="ORF">BD410DRAFT_829003</name>
</gene>
<dbReference type="AlphaFoldDB" id="A0A4Y7Q2H2"/>
<protein>
    <submittedName>
        <fullName evidence="5">P-loop containing nucleoside triphosphate hydrolase protein</fullName>
    </submittedName>
</protein>
<accession>A0A4Y7Q2H2</accession>
<dbReference type="PROSITE" id="PS50893">
    <property type="entry name" value="ABC_TRANSPORTER_2"/>
    <property type="match status" value="1"/>
</dbReference>
<evidence type="ECO:0000256" key="3">
    <source>
        <dbReference type="ARBA" id="ARBA00024363"/>
    </source>
</evidence>
<dbReference type="VEuPathDB" id="FungiDB:BD410DRAFT_829003"/>
<evidence type="ECO:0000256" key="1">
    <source>
        <dbReference type="ARBA" id="ARBA00022741"/>
    </source>
</evidence>